<dbReference type="RefSeq" id="WP_196200558.1">
    <property type="nucleotide sequence ID" value="NZ_JADPUN010000096.1"/>
</dbReference>
<evidence type="ECO:0000259" key="12">
    <source>
        <dbReference type="PROSITE" id="PS50109"/>
    </source>
</evidence>
<evidence type="ECO:0000256" key="2">
    <source>
        <dbReference type="ARBA" id="ARBA00004370"/>
    </source>
</evidence>
<dbReference type="Pfam" id="PF08376">
    <property type="entry name" value="NIT"/>
    <property type="match status" value="1"/>
</dbReference>
<keyword evidence="7 15" id="KW-0418">Kinase</keyword>
<dbReference type="Gene3D" id="6.10.340.10">
    <property type="match status" value="1"/>
</dbReference>
<dbReference type="PROSITE" id="PS50885">
    <property type="entry name" value="HAMP"/>
    <property type="match status" value="1"/>
</dbReference>
<evidence type="ECO:0000259" key="13">
    <source>
        <dbReference type="PROSITE" id="PS50885"/>
    </source>
</evidence>
<evidence type="ECO:0000256" key="6">
    <source>
        <dbReference type="ARBA" id="ARBA00022692"/>
    </source>
</evidence>
<dbReference type="InterPro" id="IPR005467">
    <property type="entry name" value="His_kinase_dom"/>
</dbReference>
<dbReference type="InterPro" id="IPR050428">
    <property type="entry name" value="TCS_sensor_his_kinase"/>
</dbReference>
<dbReference type="PANTHER" id="PTHR45436">
    <property type="entry name" value="SENSOR HISTIDINE KINASE YKOH"/>
    <property type="match status" value="1"/>
</dbReference>
<dbReference type="EMBL" id="JADPUN010000096">
    <property type="protein sequence ID" value="MBF9128911.1"/>
    <property type="molecule type" value="Genomic_DNA"/>
</dbReference>
<dbReference type="InterPro" id="IPR003594">
    <property type="entry name" value="HATPase_dom"/>
</dbReference>
<evidence type="ECO:0000256" key="10">
    <source>
        <dbReference type="SAM" id="MobiDB-lite"/>
    </source>
</evidence>
<dbReference type="Gene3D" id="3.30.565.10">
    <property type="entry name" value="Histidine kinase-like ATPase, C-terminal domain"/>
    <property type="match status" value="1"/>
</dbReference>
<proteinExistence type="predicted"/>
<accession>A0ABS0GS44</accession>
<feature type="transmembrane region" description="Helical" evidence="11">
    <location>
        <begin position="300"/>
        <end position="326"/>
    </location>
</feature>
<keyword evidence="8 11" id="KW-1133">Transmembrane helix</keyword>
<feature type="domain" description="Histidine kinase" evidence="12">
    <location>
        <begin position="513"/>
        <end position="618"/>
    </location>
</feature>
<comment type="subcellular location">
    <subcellularLocation>
        <location evidence="2">Membrane</location>
    </subcellularLocation>
</comment>
<dbReference type="InterPro" id="IPR010910">
    <property type="entry name" value="Nitrate/nitrite_sensing_bac"/>
</dbReference>
<evidence type="ECO:0000259" key="14">
    <source>
        <dbReference type="PROSITE" id="PS50906"/>
    </source>
</evidence>
<keyword evidence="5" id="KW-0808">Transferase</keyword>
<dbReference type="EC" id="2.7.13.3" evidence="3"/>
<evidence type="ECO:0000256" key="8">
    <source>
        <dbReference type="ARBA" id="ARBA00022989"/>
    </source>
</evidence>
<keyword evidence="16" id="KW-1185">Reference proteome</keyword>
<evidence type="ECO:0000313" key="16">
    <source>
        <dbReference type="Proteomes" id="UP000638560"/>
    </source>
</evidence>
<feature type="compositionally biased region" description="Basic and acidic residues" evidence="10">
    <location>
        <begin position="645"/>
        <end position="669"/>
    </location>
</feature>
<organism evidence="15 16">
    <name type="scientific">Plantactinospora alkalitolerans</name>
    <dbReference type="NCBI Taxonomy" id="2789879"/>
    <lineage>
        <taxon>Bacteria</taxon>
        <taxon>Bacillati</taxon>
        <taxon>Actinomycetota</taxon>
        <taxon>Actinomycetes</taxon>
        <taxon>Micromonosporales</taxon>
        <taxon>Micromonosporaceae</taxon>
        <taxon>Plantactinospora</taxon>
    </lineage>
</organism>
<name>A0ABS0GS44_9ACTN</name>
<evidence type="ECO:0000256" key="4">
    <source>
        <dbReference type="ARBA" id="ARBA00022553"/>
    </source>
</evidence>
<keyword evidence="4" id="KW-0597">Phosphoprotein</keyword>
<dbReference type="Pfam" id="PF02518">
    <property type="entry name" value="HATPase_c"/>
    <property type="match status" value="1"/>
</dbReference>
<dbReference type="GO" id="GO:0016301">
    <property type="term" value="F:kinase activity"/>
    <property type="evidence" value="ECO:0007669"/>
    <property type="project" value="UniProtKB-KW"/>
</dbReference>
<evidence type="ECO:0000256" key="1">
    <source>
        <dbReference type="ARBA" id="ARBA00000085"/>
    </source>
</evidence>
<feature type="domain" description="HAMP" evidence="13">
    <location>
        <begin position="327"/>
        <end position="396"/>
    </location>
</feature>
<dbReference type="InterPro" id="IPR003660">
    <property type="entry name" value="HAMP_dom"/>
</dbReference>
<sequence>MGFRSSSLRTKVVALLATLTALWAFGAWVTLRDGLNLVWVQTLEARVYAPTETLVLNLQAERRLSLAHLGSPTAPARTTLEAERQKAQADAASFRKTAQDRWARFAGSDELDRRIAQTLTALDGLTTVREQVDARRIDRTATAAAFTETIRQIFRIYDVLGDLDGGEIDRYAATLISLNQVRELIAQEDALLAGTFAAGRITPVEHAQFVQLVGARRLLAGTAAADLPDTERTRYDQVVQQGANSRLLTTEDQIVMSARPGGRLPVSADDWRRVVDPASAELLEIVLAGGEVVVAQAIPVAIWVIVRVLIAAVLGLIAVIISVNAARSLVRQLERLRQAALTLANDRLPDLVARLGRGETVDIESEAPPLQVGRDEIGQVAQAFNAAQETALRTAVGQAELRRSVRDIFLSLARRTQALLHRQLTLLDTMERRERAPEELEDLFRVDHLATRMRRNAENLIVLSGSTAGRAWRRNVPMVDVLRGAAAEVEDYTRVTVLPVGPVDLAGRAVGDVIHLLAELIENGLSFSPPHTGVQVSGQLVANGYAVEIEDRGLGMTPEDRANANDRIASNPEFALSATAQLGLFVVSRLAQRHGVRIRLKESPYGGTTAVVLIPLNLITERTADGEPAGSSTGQQLAASTVGGDARRLSEHGDPESRPAYRGRSRDPRGGPPLG</sequence>
<feature type="compositionally biased region" description="Polar residues" evidence="10">
    <location>
        <begin position="630"/>
        <end position="639"/>
    </location>
</feature>
<keyword evidence="11" id="KW-0472">Membrane</keyword>
<keyword evidence="9" id="KW-0902">Two-component regulatory system</keyword>
<dbReference type="Pfam" id="PF00672">
    <property type="entry name" value="HAMP"/>
    <property type="match status" value="1"/>
</dbReference>
<keyword evidence="6 11" id="KW-0812">Transmembrane</keyword>
<dbReference type="SUPFAM" id="SSF55874">
    <property type="entry name" value="ATPase domain of HSP90 chaperone/DNA topoisomerase II/histidine kinase"/>
    <property type="match status" value="1"/>
</dbReference>
<comment type="caution">
    <text evidence="15">The sequence shown here is derived from an EMBL/GenBank/DDBJ whole genome shotgun (WGS) entry which is preliminary data.</text>
</comment>
<dbReference type="InterPro" id="IPR036890">
    <property type="entry name" value="HATPase_C_sf"/>
</dbReference>
<dbReference type="PROSITE" id="PS50109">
    <property type="entry name" value="HIS_KIN"/>
    <property type="match status" value="1"/>
</dbReference>
<dbReference type="Proteomes" id="UP000638560">
    <property type="component" value="Unassembled WGS sequence"/>
</dbReference>
<reference evidence="15 16" key="1">
    <citation type="submission" date="2020-11" db="EMBL/GenBank/DDBJ databases">
        <title>A novel isolate from a Black sea contaminated sediment with potential to produce alkanes: Plantactinospora alkalitolerans sp. nov.</title>
        <authorList>
            <person name="Carro L."/>
            <person name="Veyisoglu A."/>
            <person name="Guven K."/>
            <person name="Schumann P."/>
            <person name="Klenk H.-P."/>
            <person name="Sahin N."/>
        </authorList>
    </citation>
    <scope>NUCLEOTIDE SEQUENCE [LARGE SCALE GENOMIC DNA]</scope>
    <source>
        <strain evidence="15 16">S1510</strain>
    </source>
</reference>
<comment type="catalytic activity">
    <reaction evidence="1">
        <text>ATP + protein L-histidine = ADP + protein N-phospho-L-histidine.</text>
        <dbReference type="EC" id="2.7.13.3"/>
    </reaction>
</comment>
<evidence type="ECO:0000256" key="11">
    <source>
        <dbReference type="SAM" id="Phobius"/>
    </source>
</evidence>
<dbReference type="InterPro" id="IPR013587">
    <property type="entry name" value="Nitrate/nitrite_sensing"/>
</dbReference>
<feature type="domain" description="NIT" evidence="14">
    <location>
        <begin position="49"/>
        <end position="300"/>
    </location>
</feature>
<evidence type="ECO:0000256" key="3">
    <source>
        <dbReference type="ARBA" id="ARBA00012438"/>
    </source>
</evidence>
<feature type="region of interest" description="Disordered" evidence="10">
    <location>
        <begin position="624"/>
        <end position="675"/>
    </location>
</feature>
<evidence type="ECO:0000256" key="9">
    <source>
        <dbReference type="ARBA" id="ARBA00023012"/>
    </source>
</evidence>
<evidence type="ECO:0000313" key="15">
    <source>
        <dbReference type="EMBL" id="MBF9128911.1"/>
    </source>
</evidence>
<feature type="non-terminal residue" evidence="15">
    <location>
        <position position="675"/>
    </location>
</feature>
<dbReference type="PANTHER" id="PTHR45436:SF5">
    <property type="entry name" value="SENSOR HISTIDINE KINASE TRCS"/>
    <property type="match status" value="1"/>
</dbReference>
<protein>
    <recommendedName>
        <fullName evidence="3">histidine kinase</fullName>
        <ecNumber evidence="3">2.7.13.3</ecNumber>
    </recommendedName>
</protein>
<evidence type="ECO:0000256" key="7">
    <source>
        <dbReference type="ARBA" id="ARBA00022777"/>
    </source>
</evidence>
<dbReference type="SMART" id="SM00304">
    <property type="entry name" value="HAMP"/>
    <property type="match status" value="1"/>
</dbReference>
<dbReference type="PROSITE" id="PS50906">
    <property type="entry name" value="NIT"/>
    <property type="match status" value="1"/>
</dbReference>
<evidence type="ECO:0000256" key="5">
    <source>
        <dbReference type="ARBA" id="ARBA00022679"/>
    </source>
</evidence>
<gene>
    <name evidence="15" type="ORF">I0C86_07925</name>
</gene>
<dbReference type="SMART" id="SM00387">
    <property type="entry name" value="HATPase_c"/>
    <property type="match status" value="1"/>
</dbReference>